<evidence type="ECO:0000256" key="2">
    <source>
        <dbReference type="ARBA" id="ARBA00023002"/>
    </source>
</evidence>
<keyword evidence="2" id="KW-0560">Oxidoreductase</keyword>
<evidence type="ECO:0000313" key="4">
    <source>
        <dbReference type="EMBL" id="SEW42979.1"/>
    </source>
</evidence>
<gene>
    <name evidence="4" type="ORF">SAMN04488122_3163</name>
</gene>
<dbReference type="GO" id="GO:0016491">
    <property type="term" value="F:oxidoreductase activity"/>
    <property type="evidence" value="ECO:0007669"/>
    <property type="project" value="UniProtKB-KW"/>
</dbReference>
<dbReference type="PANTHER" id="PTHR44196">
    <property type="entry name" value="DEHYDROGENASE/REDUCTASE SDR FAMILY MEMBER 7B"/>
    <property type="match status" value="1"/>
</dbReference>
<dbReference type="RefSeq" id="WP_089896280.1">
    <property type="nucleotide sequence ID" value="NZ_FOJG01000001.1"/>
</dbReference>
<name>A0A1I0RNX7_9BACT</name>
<dbReference type="STRING" id="29529.SAMN04488122_3163"/>
<dbReference type="GO" id="GO:0016020">
    <property type="term" value="C:membrane"/>
    <property type="evidence" value="ECO:0007669"/>
    <property type="project" value="TreeGrafter"/>
</dbReference>
<dbReference type="PRINTS" id="PR00080">
    <property type="entry name" value="SDRFAMILY"/>
</dbReference>
<dbReference type="Proteomes" id="UP000199310">
    <property type="component" value="Unassembled WGS sequence"/>
</dbReference>
<dbReference type="AlphaFoldDB" id="A0A1I0RNX7"/>
<sequence>MPNNNYTLITGAGSGLGKEFAIQCARMGRNILLIALPGSRLQSVADNLELEYPVSVKVFEFDLSDSDTLKQQLQHITAQYDIDFLINNAGIGGTSSITSTSLERIDDIIMLNVRSTVLLTHLLLPHLLKHRQPRIMNIASMAAFTPIAYKTVYPASKAFISSFFLGLKEEMAHTGLSVSVVYPGPIMTNSHTSRRIISQGRKGQMGLLATPDIARIALKGTLKGYPVIIPGLMNKINHALMQLLPLSLKMRIVSREVKKEIPFGLSV</sequence>
<dbReference type="EMBL" id="FOJG01000001">
    <property type="protein sequence ID" value="SEW42979.1"/>
    <property type="molecule type" value="Genomic_DNA"/>
</dbReference>
<comment type="similarity">
    <text evidence="1 3">Belongs to the short-chain dehydrogenases/reductases (SDR) family.</text>
</comment>
<dbReference type="OrthoDB" id="9808814at2"/>
<dbReference type="InterPro" id="IPR002347">
    <property type="entry name" value="SDR_fam"/>
</dbReference>
<dbReference type="PIRSF" id="PIRSF000126">
    <property type="entry name" value="11-beta-HSD1"/>
    <property type="match status" value="1"/>
</dbReference>
<dbReference type="PRINTS" id="PR00081">
    <property type="entry name" value="GDHRDH"/>
</dbReference>
<dbReference type="PANTHER" id="PTHR44196:SF2">
    <property type="entry name" value="SHORT-CHAIN DEHYDROGENASE-RELATED"/>
    <property type="match status" value="1"/>
</dbReference>
<accession>A0A1I0RNX7</accession>
<reference evidence="5" key="1">
    <citation type="submission" date="2016-10" db="EMBL/GenBank/DDBJ databases">
        <authorList>
            <person name="Varghese N."/>
            <person name="Submissions S."/>
        </authorList>
    </citation>
    <scope>NUCLEOTIDE SEQUENCE [LARGE SCALE GENOMIC DNA]</scope>
    <source>
        <strain evidence="5">DSM 3695</strain>
    </source>
</reference>
<evidence type="ECO:0000256" key="3">
    <source>
        <dbReference type="RuleBase" id="RU000363"/>
    </source>
</evidence>
<evidence type="ECO:0000256" key="1">
    <source>
        <dbReference type="ARBA" id="ARBA00006484"/>
    </source>
</evidence>
<protein>
    <recommendedName>
        <fullName evidence="6">Short-chain dehydrogenase</fullName>
    </recommendedName>
</protein>
<dbReference type="Gene3D" id="3.40.50.720">
    <property type="entry name" value="NAD(P)-binding Rossmann-like Domain"/>
    <property type="match status" value="1"/>
</dbReference>
<dbReference type="SUPFAM" id="SSF51735">
    <property type="entry name" value="NAD(P)-binding Rossmann-fold domains"/>
    <property type="match status" value="1"/>
</dbReference>
<evidence type="ECO:0008006" key="6">
    <source>
        <dbReference type="Google" id="ProtNLM"/>
    </source>
</evidence>
<evidence type="ECO:0000313" key="5">
    <source>
        <dbReference type="Proteomes" id="UP000199310"/>
    </source>
</evidence>
<organism evidence="4 5">
    <name type="scientific">Chitinophaga arvensicola</name>
    <dbReference type="NCBI Taxonomy" id="29529"/>
    <lineage>
        <taxon>Bacteria</taxon>
        <taxon>Pseudomonadati</taxon>
        <taxon>Bacteroidota</taxon>
        <taxon>Chitinophagia</taxon>
        <taxon>Chitinophagales</taxon>
        <taxon>Chitinophagaceae</taxon>
        <taxon>Chitinophaga</taxon>
    </lineage>
</organism>
<dbReference type="InterPro" id="IPR036291">
    <property type="entry name" value="NAD(P)-bd_dom_sf"/>
</dbReference>
<dbReference type="Pfam" id="PF00106">
    <property type="entry name" value="adh_short"/>
    <property type="match status" value="1"/>
</dbReference>
<proteinExistence type="inferred from homology"/>
<keyword evidence="5" id="KW-1185">Reference proteome</keyword>